<protein>
    <submittedName>
        <fullName evidence="2">Endonuclease/exonuclease/phosphatase family protein</fullName>
    </submittedName>
</protein>
<evidence type="ECO:0000259" key="1">
    <source>
        <dbReference type="Pfam" id="PF03372"/>
    </source>
</evidence>
<dbReference type="PANTHER" id="PTHR14859:SF1">
    <property type="entry name" value="PGAP2-INTERACTING PROTEIN"/>
    <property type="match status" value="1"/>
</dbReference>
<keyword evidence="2" id="KW-0540">Nuclease</keyword>
<keyword evidence="2" id="KW-0255">Endonuclease</keyword>
<dbReference type="Gene3D" id="3.60.10.10">
    <property type="entry name" value="Endonuclease/exonuclease/phosphatase"/>
    <property type="match status" value="1"/>
</dbReference>
<organism evidence="2 3">
    <name type="scientific">Defluviitalea saccharophila</name>
    <dbReference type="NCBI Taxonomy" id="879970"/>
    <lineage>
        <taxon>Bacteria</taxon>
        <taxon>Bacillati</taxon>
        <taxon>Bacillota</taxon>
        <taxon>Clostridia</taxon>
        <taxon>Lachnospirales</taxon>
        <taxon>Defluviitaleaceae</taxon>
        <taxon>Defluviitalea</taxon>
    </lineage>
</organism>
<feature type="domain" description="Endonuclease/exonuclease/phosphatase" evidence="1">
    <location>
        <begin position="46"/>
        <end position="258"/>
    </location>
</feature>
<dbReference type="GO" id="GO:0004519">
    <property type="term" value="F:endonuclease activity"/>
    <property type="evidence" value="ECO:0007669"/>
    <property type="project" value="UniProtKB-KW"/>
</dbReference>
<evidence type="ECO:0000313" key="3">
    <source>
        <dbReference type="Proteomes" id="UP001486565"/>
    </source>
</evidence>
<evidence type="ECO:0000313" key="2">
    <source>
        <dbReference type="EMBL" id="WZL69330.1"/>
    </source>
</evidence>
<reference evidence="2 3" key="1">
    <citation type="submission" date="2023-03" db="EMBL/GenBank/DDBJ databases">
        <title>Novel Species.</title>
        <authorList>
            <person name="Ma S."/>
        </authorList>
    </citation>
    <scope>NUCLEOTIDE SEQUENCE [LARGE SCALE GENOMIC DNA]</scope>
    <source>
        <strain evidence="2 3">LIND6LT2</strain>
    </source>
</reference>
<dbReference type="EMBL" id="CP121687">
    <property type="protein sequence ID" value="WZL69330.1"/>
    <property type="molecule type" value="Genomic_DNA"/>
</dbReference>
<sequence>MRLALKKRLLLGFFIICCLFAIPLSIFAPTEIMDTFASSDSIKIISYNIHYGMSLKKQPALDQILSFLKSSDSDIIFLQEVDRKTFRSYFQNQPEYIAKKLSMDYMYTPTQNMIAGQTGNMILSRYPIVASEEYTLSFDKYPRKLQKAVIQAPSGDLAVFNTHLDLSRSIRKEQIDEILKILEETKEPFVLAGDMNAPDPSELYKLSSLAIDTGKAMKKETLPTFINKKYISRIDYIFTSKNISLQSYEVPTLNLSDHEPVIIEIQ</sequence>
<dbReference type="InterPro" id="IPR036691">
    <property type="entry name" value="Endo/exonu/phosph_ase_sf"/>
</dbReference>
<name>A0ABZ2Y336_9FIRM</name>
<dbReference type="SUPFAM" id="SSF56219">
    <property type="entry name" value="DNase I-like"/>
    <property type="match status" value="1"/>
</dbReference>
<dbReference type="RefSeq" id="WP_341876327.1">
    <property type="nucleotide sequence ID" value="NZ_CP121687.1"/>
</dbReference>
<accession>A0ABZ2Y336</accession>
<proteinExistence type="predicted"/>
<dbReference type="InterPro" id="IPR005135">
    <property type="entry name" value="Endo/exonuclease/phosphatase"/>
</dbReference>
<dbReference type="PANTHER" id="PTHR14859">
    <property type="entry name" value="CALCOFLUOR WHITE HYPERSENSITIVE PROTEIN PRECURSOR"/>
    <property type="match status" value="1"/>
</dbReference>
<dbReference type="Pfam" id="PF03372">
    <property type="entry name" value="Exo_endo_phos"/>
    <property type="match status" value="1"/>
</dbReference>
<keyword evidence="3" id="KW-1185">Reference proteome</keyword>
<keyword evidence="2" id="KW-0378">Hydrolase</keyword>
<dbReference type="InterPro" id="IPR051916">
    <property type="entry name" value="GPI-anchor_lipid_remodeler"/>
</dbReference>
<dbReference type="Proteomes" id="UP001486565">
    <property type="component" value="Chromosome"/>
</dbReference>
<gene>
    <name evidence="2" type="ORF">QBE51_11070</name>
</gene>